<dbReference type="Proteomes" id="UP000266841">
    <property type="component" value="Unassembled WGS sequence"/>
</dbReference>
<comment type="caution">
    <text evidence="2">The sequence shown here is derived from an EMBL/GenBank/DDBJ whole genome shotgun (WGS) entry which is preliminary data.</text>
</comment>
<evidence type="ECO:0000313" key="2">
    <source>
        <dbReference type="EMBL" id="EJK60892.1"/>
    </source>
</evidence>
<dbReference type="AlphaFoldDB" id="K0SRD1"/>
<evidence type="ECO:0000313" key="3">
    <source>
        <dbReference type="Proteomes" id="UP000266841"/>
    </source>
</evidence>
<feature type="non-terminal residue" evidence="2">
    <location>
        <position position="1"/>
    </location>
</feature>
<dbReference type="OrthoDB" id="2993351at2759"/>
<feature type="region of interest" description="Disordered" evidence="1">
    <location>
        <begin position="1"/>
        <end position="36"/>
    </location>
</feature>
<protein>
    <submittedName>
        <fullName evidence="2">Uncharacterized protein</fullName>
    </submittedName>
</protein>
<dbReference type="eggNOG" id="KOG4192">
    <property type="taxonomic scope" value="Eukaryota"/>
</dbReference>
<reference evidence="2 3" key="1">
    <citation type="journal article" date="2012" name="Genome Biol.">
        <title>Genome and low-iron response of an oceanic diatom adapted to chronic iron limitation.</title>
        <authorList>
            <person name="Lommer M."/>
            <person name="Specht M."/>
            <person name="Roy A.S."/>
            <person name="Kraemer L."/>
            <person name="Andreson R."/>
            <person name="Gutowska M.A."/>
            <person name="Wolf J."/>
            <person name="Bergner S.V."/>
            <person name="Schilhabel M.B."/>
            <person name="Klostermeier U.C."/>
            <person name="Beiko R.G."/>
            <person name="Rosenstiel P."/>
            <person name="Hippler M."/>
            <person name="Laroche J."/>
        </authorList>
    </citation>
    <scope>NUCLEOTIDE SEQUENCE [LARGE SCALE GENOMIC DNA]</scope>
    <source>
        <strain evidence="2 3">CCMP1005</strain>
    </source>
</reference>
<dbReference type="EMBL" id="AGNL01020605">
    <property type="protein sequence ID" value="EJK60892.1"/>
    <property type="molecule type" value="Genomic_DNA"/>
</dbReference>
<keyword evidence="3" id="KW-1185">Reference proteome</keyword>
<name>K0SRD1_THAOC</name>
<organism evidence="2 3">
    <name type="scientific">Thalassiosira oceanica</name>
    <name type="common">Marine diatom</name>
    <dbReference type="NCBI Taxonomy" id="159749"/>
    <lineage>
        <taxon>Eukaryota</taxon>
        <taxon>Sar</taxon>
        <taxon>Stramenopiles</taxon>
        <taxon>Ochrophyta</taxon>
        <taxon>Bacillariophyta</taxon>
        <taxon>Coscinodiscophyceae</taxon>
        <taxon>Thalassiosirophycidae</taxon>
        <taxon>Thalassiosirales</taxon>
        <taxon>Thalassiosiraceae</taxon>
        <taxon>Thalassiosira</taxon>
    </lineage>
</organism>
<sequence>PQSGGRTLGLATQPARNDSNSASGEHHRRHYDGTDSTTSTFVTYGEALSPPPQFCSLYARIASTPRPPAVPWYAEGVLSSSPWRNVHFMVRGEDLWLVLNADDRSESTTPEARRSYEENTILYQWGTKTAVRRSNPDGFGVTLACVDWGDDGAPAVEVRNYDGVNWEKSHAETGIAEQTAAKRH</sequence>
<proteinExistence type="predicted"/>
<gene>
    <name evidence="2" type="ORF">THAOC_18693</name>
</gene>
<accession>K0SRD1</accession>
<evidence type="ECO:0000256" key="1">
    <source>
        <dbReference type="SAM" id="MobiDB-lite"/>
    </source>
</evidence>
<feature type="compositionally biased region" description="Polar residues" evidence="1">
    <location>
        <begin position="14"/>
        <end position="23"/>
    </location>
</feature>